<evidence type="ECO:0000313" key="2">
    <source>
        <dbReference type="EMBL" id="KAK7718127.1"/>
    </source>
</evidence>
<gene>
    <name evidence="2" type="ORF">SLS63_010512</name>
</gene>
<evidence type="ECO:0000313" key="3">
    <source>
        <dbReference type="Proteomes" id="UP001430848"/>
    </source>
</evidence>
<reference evidence="2 3" key="1">
    <citation type="submission" date="2024-02" db="EMBL/GenBank/DDBJ databases">
        <title>De novo assembly and annotation of 12 fungi associated with fruit tree decline syndrome in Ontario, Canada.</title>
        <authorList>
            <person name="Sulman M."/>
            <person name="Ellouze W."/>
            <person name="Ilyukhin E."/>
        </authorList>
    </citation>
    <scope>NUCLEOTIDE SEQUENCE [LARGE SCALE GENOMIC DNA]</scope>
    <source>
        <strain evidence="2 3">M169</strain>
    </source>
</reference>
<keyword evidence="3" id="KW-1185">Reference proteome</keyword>
<feature type="region of interest" description="Disordered" evidence="1">
    <location>
        <begin position="129"/>
        <end position="170"/>
    </location>
</feature>
<proteinExistence type="predicted"/>
<dbReference type="Proteomes" id="UP001430848">
    <property type="component" value="Unassembled WGS sequence"/>
</dbReference>
<accession>A0ABR1NWM2</accession>
<dbReference type="EMBL" id="JAKNSF020000088">
    <property type="protein sequence ID" value="KAK7718127.1"/>
    <property type="molecule type" value="Genomic_DNA"/>
</dbReference>
<comment type="caution">
    <text evidence="2">The sequence shown here is derived from an EMBL/GenBank/DDBJ whole genome shotgun (WGS) entry which is preliminary data.</text>
</comment>
<evidence type="ECO:0000256" key="1">
    <source>
        <dbReference type="SAM" id="MobiDB-lite"/>
    </source>
</evidence>
<protein>
    <submittedName>
        <fullName evidence="2">Uncharacterized protein</fullName>
    </submittedName>
</protein>
<sequence>MLTKIWLGCIDSANLNEASFSTLLPHGFELLCSIISSVSNFPDYDGSAMPAAASGTIGDSAEWRLINDLRQVSKRRSGAIPRAPSTIIKRKWLRKLQIDLNLLDSRVRTTFTALDLDVLTQLEDEIPVEDNMSGKASQSSSESDFESTEGSYSDQEYTSSASTAASAEHRGLAPAQPFTPIGSLSDHPSRSQALSYLVELCEFLEQRVNTALSAADLPLLDEPVDYPKLWRLVQSLKSDPMSKEPLYFIPIPGSGCTSFLFNIGNEAASTAHAFDKLPLLGVAMKPEKSDRKLMREEVEYMGRQFQKFSDFVSSLKISPGSLDVLLERPVERLTSSTSSPSFEAFQVFRRQASAAFRAVFSQFGFCTERHKEHKIFLALPECRPTEETSDPPVRFFFTGCFNDDGQLAKAYLLQ</sequence>
<organism evidence="2 3">
    <name type="scientific">Diaporthe eres</name>
    <name type="common">Phomopsis oblonga</name>
    <dbReference type="NCBI Taxonomy" id="83184"/>
    <lineage>
        <taxon>Eukaryota</taxon>
        <taxon>Fungi</taxon>
        <taxon>Dikarya</taxon>
        <taxon>Ascomycota</taxon>
        <taxon>Pezizomycotina</taxon>
        <taxon>Sordariomycetes</taxon>
        <taxon>Sordariomycetidae</taxon>
        <taxon>Diaporthales</taxon>
        <taxon>Diaporthaceae</taxon>
        <taxon>Diaporthe</taxon>
        <taxon>Diaporthe eres species complex</taxon>
    </lineage>
</organism>
<name>A0ABR1NWM2_DIAER</name>